<comment type="subcellular location">
    <subcellularLocation>
        <location evidence="1">Secreted</location>
    </subcellularLocation>
</comment>
<evidence type="ECO:0008006" key="7">
    <source>
        <dbReference type="Google" id="ProtNLM"/>
    </source>
</evidence>
<evidence type="ECO:0000256" key="1">
    <source>
        <dbReference type="ARBA" id="ARBA00004613"/>
    </source>
</evidence>
<organism evidence="5 6">
    <name type="scientific">Sinanodonta woodiana</name>
    <name type="common">Chinese pond mussel</name>
    <name type="synonym">Anodonta woodiana</name>
    <dbReference type="NCBI Taxonomy" id="1069815"/>
    <lineage>
        <taxon>Eukaryota</taxon>
        <taxon>Metazoa</taxon>
        <taxon>Spiralia</taxon>
        <taxon>Lophotrochozoa</taxon>
        <taxon>Mollusca</taxon>
        <taxon>Bivalvia</taxon>
        <taxon>Autobranchia</taxon>
        <taxon>Heteroconchia</taxon>
        <taxon>Palaeoheterodonta</taxon>
        <taxon>Unionida</taxon>
        <taxon>Unionoidea</taxon>
        <taxon>Unionidae</taxon>
        <taxon>Unioninae</taxon>
        <taxon>Sinanodonta</taxon>
    </lineage>
</organism>
<protein>
    <recommendedName>
        <fullName evidence="7">Interleukin 17-like protein</fullName>
    </recommendedName>
</protein>
<dbReference type="EMBL" id="JBJQND010000013">
    <property type="protein sequence ID" value="KAL3857801.1"/>
    <property type="molecule type" value="Genomic_DNA"/>
</dbReference>
<reference evidence="5 6" key="1">
    <citation type="submission" date="2024-11" db="EMBL/GenBank/DDBJ databases">
        <title>Chromosome-level genome assembly of the freshwater bivalve Anodonta woodiana.</title>
        <authorList>
            <person name="Chen X."/>
        </authorList>
    </citation>
    <scope>NUCLEOTIDE SEQUENCE [LARGE SCALE GENOMIC DNA]</scope>
    <source>
        <strain evidence="5">MN2024</strain>
        <tissue evidence="5">Gills</tissue>
    </source>
</reference>
<keyword evidence="6" id="KW-1185">Reference proteome</keyword>
<evidence type="ECO:0000313" key="5">
    <source>
        <dbReference type="EMBL" id="KAL3857801.1"/>
    </source>
</evidence>
<dbReference type="Proteomes" id="UP001634394">
    <property type="component" value="Unassembled WGS sequence"/>
</dbReference>
<evidence type="ECO:0000256" key="4">
    <source>
        <dbReference type="ARBA" id="ARBA00022729"/>
    </source>
</evidence>
<accession>A0ABD3V9D6</accession>
<comment type="similarity">
    <text evidence="2">Belongs to the IL-17 family.</text>
</comment>
<evidence type="ECO:0000313" key="6">
    <source>
        <dbReference type="Proteomes" id="UP001634394"/>
    </source>
</evidence>
<dbReference type="Gene3D" id="2.10.90.10">
    <property type="entry name" value="Cystine-knot cytokines"/>
    <property type="match status" value="1"/>
</dbReference>
<dbReference type="InterPro" id="IPR010345">
    <property type="entry name" value="IL-17_fam"/>
</dbReference>
<keyword evidence="3" id="KW-0964">Secreted</keyword>
<sequence length="191" mass="21688">MFRQIKISQAVFVYTVLAVKFIYCAPVRDECQPPANLSAAYQRLSQASDRELYFLVPSINSIDSKEVPEKDLTAQCDSKKHGETCPTKVLVDSHIPVYARSNCPWIYAVDHDPLRFPSTILEAKPRCTYCIGSNDDLECNPITRSIRVLRRGNCVEGFYQYVESMQEITLGFTCAGKRILKDKTDDSVDYI</sequence>
<keyword evidence="4" id="KW-0732">Signal</keyword>
<evidence type="ECO:0000256" key="2">
    <source>
        <dbReference type="ARBA" id="ARBA00007236"/>
    </source>
</evidence>
<name>A0ABD3V9D6_SINWO</name>
<gene>
    <name evidence="5" type="ORF">ACJMK2_012436</name>
</gene>
<dbReference type="AlphaFoldDB" id="A0ABD3V9D6"/>
<dbReference type="GO" id="GO:0005576">
    <property type="term" value="C:extracellular region"/>
    <property type="evidence" value="ECO:0007669"/>
    <property type="project" value="UniProtKB-SubCell"/>
</dbReference>
<dbReference type="Pfam" id="PF06083">
    <property type="entry name" value="IL17"/>
    <property type="match status" value="1"/>
</dbReference>
<comment type="caution">
    <text evidence="5">The sequence shown here is derived from an EMBL/GenBank/DDBJ whole genome shotgun (WGS) entry which is preliminary data.</text>
</comment>
<dbReference type="InterPro" id="IPR029034">
    <property type="entry name" value="Cystine-knot_cytokine"/>
</dbReference>
<proteinExistence type="inferred from homology"/>
<evidence type="ECO:0000256" key="3">
    <source>
        <dbReference type="ARBA" id="ARBA00022525"/>
    </source>
</evidence>
<dbReference type="SUPFAM" id="SSF57501">
    <property type="entry name" value="Cystine-knot cytokines"/>
    <property type="match status" value="1"/>
</dbReference>